<reference evidence="1" key="1">
    <citation type="submission" date="2023-07" db="EMBL/GenBank/DDBJ databases">
        <title>Genomic Encyclopedia of Type Strains, Phase IV (KMG-IV): sequencing the most valuable type-strain genomes for metagenomic binning, comparative biology and taxonomic classification.</title>
        <authorList>
            <person name="Goeker M."/>
        </authorList>
    </citation>
    <scope>NUCLEOTIDE SEQUENCE [LARGE SCALE GENOMIC DNA]</scope>
    <source>
        <strain evidence="1">DSM 22019</strain>
    </source>
</reference>
<keyword evidence="2" id="KW-1185">Reference proteome</keyword>
<sequence>MSWSISKISEDKIAVMPIKIGNFKTFAQAVDTAVKMAKSEKLYLDIFSEDNILLESLNYTKTLSIQEIFQKSLSDLKLTYAEKTVAKIELDKRKRDYKDCYDLEQKEQLKELYINAKWKYKHKKKRIKYAKFRYKMAKKTFKKDL</sequence>
<accession>A0ABU0NDE2</accession>
<dbReference type="Proteomes" id="UP001236620">
    <property type="component" value="Unassembled WGS sequence"/>
</dbReference>
<evidence type="ECO:0000313" key="2">
    <source>
        <dbReference type="Proteomes" id="UP001236620"/>
    </source>
</evidence>
<name>A0ABU0NDE2_9MOLU</name>
<protein>
    <submittedName>
        <fullName evidence="1">Uncharacterized protein</fullName>
    </submittedName>
</protein>
<gene>
    <name evidence="1" type="ORF">J2Z63_000078</name>
</gene>
<proteinExistence type="predicted"/>
<organism evidence="1 2">
    <name type="scientific">Mycoplasma yeatsii</name>
    <dbReference type="NCBI Taxonomy" id="51365"/>
    <lineage>
        <taxon>Bacteria</taxon>
        <taxon>Bacillati</taxon>
        <taxon>Mycoplasmatota</taxon>
        <taxon>Mollicutes</taxon>
        <taxon>Mycoplasmataceae</taxon>
        <taxon>Mycoplasma</taxon>
    </lineage>
</organism>
<comment type="caution">
    <text evidence="1">The sequence shown here is derived from an EMBL/GenBank/DDBJ whole genome shotgun (WGS) entry which is preliminary data.</text>
</comment>
<dbReference type="EMBL" id="JAUSWP010000001">
    <property type="protein sequence ID" value="MDQ0567457.1"/>
    <property type="molecule type" value="Genomic_DNA"/>
</dbReference>
<evidence type="ECO:0000313" key="1">
    <source>
        <dbReference type="EMBL" id="MDQ0567457.1"/>
    </source>
</evidence>
<dbReference type="RefSeq" id="WP_307443904.1">
    <property type="nucleotide sequence ID" value="NZ_JAUSWP010000001.1"/>
</dbReference>